<feature type="transmembrane region" description="Helical" evidence="1">
    <location>
        <begin position="89"/>
        <end position="109"/>
    </location>
</feature>
<evidence type="ECO:0000313" key="2">
    <source>
        <dbReference type="EMBL" id="EFP11315.1"/>
    </source>
</evidence>
<protein>
    <submittedName>
        <fullName evidence="2">Uncharacterized protein</fullName>
    </submittedName>
</protein>
<dbReference type="EMBL" id="DS268415">
    <property type="protein sequence ID" value="EFP11315.1"/>
    <property type="molecule type" value="Genomic_DNA"/>
</dbReference>
<dbReference type="AlphaFoldDB" id="E3LU42"/>
<keyword evidence="1" id="KW-1133">Transmembrane helix</keyword>
<evidence type="ECO:0000313" key="3">
    <source>
        <dbReference type="Proteomes" id="UP000008281"/>
    </source>
</evidence>
<accession>E3LU42</accession>
<proteinExistence type="predicted"/>
<feature type="transmembrane region" description="Helical" evidence="1">
    <location>
        <begin position="55"/>
        <end position="77"/>
    </location>
</feature>
<dbReference type="InterPro" id="IPR016174">
    <property type="entry name" value="Di-haem_cyt_TM"/>
</dbReference>
<feature type="transmembrane region" description="Helical" evidence="1">
    <location>
        <begin position="145"/>
        <end position="162"/>
    </location>
</feature>
<dbReference type="GO" id="GO:0016020">
    <property type="term" value="C:membrane"/>
    <property type="evidence" value="ECO:0007669"/>
    <property type="project" value="InterPro"/>
</dbReference>
<dbReference type="Proteomes" id="UP000008281">
    <property type="component" value="Unassembled WGS sequence"/>
</dbReference>
<dbReference type="InParanoid" id="E3LU42"/>
<sequence length="207" mass="24971">MKTERFLYWVHVTFALVLLLLLLKFVIWICKDSKFFTFSEKENKKQTKITRYDKYNLVFGYIGISFISIITQGIILWTGHDFETGVIAFFMYHYLAMILLLFFICRPAFKYEYYYTKDQQCSIQSRVFIQTFFTCPFWPSFWLPIALHCYLAAMFNFLFYELKIVMNDQVKIPGELPSIDEKTDNVELEELPRFRKNRYVMLYPHGL</sequence>
<evidence type="ECO:0000256" key="1">
    <source>
        <dbReference type="SAM" id="Phobius"/>
    </source>
</evidence>
<dbReference type="HOGENOM" id="CLU_1327489_0_0_1"/>
<dbReference type="GO" id="GO:0022904">
    <property type="term" value="P:respiratory electron transport chain"/>
    <property type="evidence" value="ECO:0007669"/>
    <property type="project" value="InterPro"/>
</dbReference>
<reference evidence="2" key="1">
    <citation type="submission" date="2007-07" db="EMBL/GenBank/DDBJ databases">
        <title>PCAP assembly of the Caenorhabditis remanei genome.</title>
        <authorList>
            <consortium name="The Caenorhabditis remanei Sequencing Consortium"/>
            <person name="Wilson R.K."/>
        </authorList>
    </citation>
    <scope>NUCLEOTIDE SEQUENCE [LARGE SCALE GENOMIC DNA]</scope>
    <source>
        <strain evidence="2">PB4641</strain>
    </source>
</reference>
<keyword evidence="1" id="KW-0812">Transmembrane</keyword>
<keyword evidence="1" id="KW-0472">Membrane</keyword>
<dbReference type="SUPFAM" id="SSF81342">
    <property type="entry name" value="Transmembrane di-heme cytochromes"/>
    <property type="match status" value="1"/>
</dbReference>
<organism evidence="3">
    <name type="scientific">Caenorhabditis remanei</name>
    <name type="common">Caenorhabditis vulgaris</name>
    <dbReference type="NCBI Taxonomy" id="31234"/>
    <lineage>
        <taxon>Eukaryota</taxon>
        <taxon>Metazoa</taxon>
        <taxon>Ecdysozoa</taxon>
        <taxon>Nematoda</taxon>
        <taxon>Chromadorea</taxon>
        <taxon>Rhabditida</taxon>
        <taxon>Rhabditina</taxon>
        <taxon>Rhabditomorpha</taxon>
        <taxon>Rhabditoidea</taxon>
        <taxon>Rhabditidae</taxon>
        <taxon>Peloderinae</taxon>
        <taxon>Caenorhabditis</taxon>
    </lineage>
</organism>
<dbReference type="eggNOG" id="ENOG502TKHZ">
    <property type="taxonomic scope" value="Eukaryota"/>
</dbReference>
<name>E3LU42_CAERE</name>
<gene>
    <name evidence="2" type="ORF">CRE_30758</name>
</gene>
<keyword evidence="3" id="KW-1185">Reference proteome</keyword>
<feature type="transmembrane region" description="Helical" evidence="1">
    <location>
        <begin position="6"/>
        <end position="30"/>
    </location>
</feature>